<feature type="region of interest" description="Disordered" evidence="1">
    <location>
        <begin position="17"/>
        <end position="49"/>
    </location>
</feature>
<sequence>MAMMNMRKAYIRQFGDGESSPLVKSTRAFNPSPAIEGEGESKLPVQSMA</sequence>
<protein>
    <submittedName>
        <fullName evidence="2">Uncharacterized protein</fullName>
    </submittedName>
</protein>
<proteinExistence type="predicted"/>
<dbReference type="AlphaFoldDB" id="X1VVW0"/>
<accession>X1VVW0</accession>
<gene>
    <name evidence="2" type="ORF">S12H4_61721</name>
</gene>
<reference evidence="2" key="1">
    <citation type="journal article" date="2014" name="Front. Microbiol.">
        <title>High frequency of phylogenetically diverse reductive dehalogenase-homologous genes in deep subseafloor sedimentary metagenomes.</title>
        <authorList>
            <person name="Kawai M."/>
            <person name="Futagami T."/>
            <person name="Toyoda A."/>
            <person name="Takaki Y."/>
            <person name="Nishi S."/>
            <person name="Hori S."/>
            <person name="Arai W."/>
            <person name="Tsubouchi T."/>
            <person name="Morono Y."/>
            <person name="Uchiyama I."/>
            <person name="Ito T."/>
            <person name="Fujiyama A."/>
            <person name="Inagaki F."/>
            <person name="Takami H."/>
        </authorList>
    </citation>
    <scope>NUCLEOTIDE SEQUENCE</scope>
    <source>
        <strain evidence="2">Expedition CK06-06</strain>
    </source>
</reference>
<name>X1VVW0_9ZZZZ</name>
<evidence type="ECO:0000256" key="1">
    <source>
        <dbReference type="SAM" id="MobiDB-lite"/>
    </source>
</evidence>
<dbReference type="EMBL" id="BARW01041082">
    <property type="protein sequence ID" value="GAJ22346.1"/>
    <property type="molecule type" value="Genomic_DNA"/>
</dbReference>
<feature type="non-terminal residue" evidence="2">
    <location>
        <position position="49"/>
    </location>
</feature>
<comment type="caution">
    <text evidence="2">The sequence shown here is derived from an EMBL/GenBank/DDBJ whole genome shotgun (WGS) entry which is preliminary data.</text>
</comment>
<evidence type="ECO:0000313" key="2">
    <source>
        <dbReference type="EMBL" id="GAJ22346.1"/>
    </source>
</evidence>
<organism evidence="2">
    <name type="scientific">marine sediment metagenome</name>
    <dbReference type="NCBI Taxonomy" id="412755"/>
    <lineage>
        <taxon>unclassified sequences</taxon>
        <taxon>metagenomes</taxon>
        <taxon>ecological metagenomes</taxon>
    </lineage>
</organism>